<name>A0A314KSD4_NICAT</name>
<accession>A0A314KSD4</accession>
<keyword evidence="2" id="KW-1185">Reference proteome</keyword>
<proteinExistence type="predicted"/>
<dbReference type="Gramene" id="OIT31654">
    <property type="protein sequence ID" value="OIT31654"/>
    <property type="gene ID" value="A4A49_60413"/>
</dbReference>
<comment type="caution">
    <text evidence="1">The sequence shown here is derived from an EMBL/GenBank/DDBJ whole genome shotgun (WGS) entry which is preliminary data.</text>
</comment>
<reference evidence="1" key="1">
    <citation type="submission" date="2016-11" db="EMBL/GenBank/DDBJ databases">
        <title>The genome of Nicotiana attenuata.</title>
        <authorList>
            <person name="Xu S."/>
            <person name="Brockmoeller T."/>
            <person name="Gaquerel E."/>
            <person name="Navarro A."/>
            <person name="Kuhl H."/>
            <person name="Gase K."/>
            <person name="Ling Z."/>
            <person name="Zhou W."/>
            <person name="Kreitzer C."/>
            <person name="Stanke M."/>
            <person name="Tang H."/>
            <person name="Lyons E."/>
            <person name="Pandey P."/>
            <person name="Pandey S.P."/>
            <person name="Timmermann B."/>
            <person name="Baldwin I.T."/>
        </authorList>
    </citation>
    <scope>NUCLEOTIDE SEQUENCE [LARGE SCALE GENOMIC DNA]</scope>
    <source>
        <strain evidence="1">UT</strain>
    </source>
</reference>
<organism evidence="1 2">
    <name type="scientific">Nicotiana attenuata</name>
    <name type="common">Coyote tobacco</name>
    <dbReference type="NCBI Taxonomy" id="49451"/>
    <lineage>
        <taxon>Eukaryota</taxon>
        <taxon>Viridiplantae</taxon>
        <taxon>Streptophyta</taxon>
        <taxon>Embryophyta</taxon>
        <taxon>Tracheophyta</taxon>
        <taxon>Spermatophyta</taxon>
        <taxon>Magnoliopsida</taxon>
        <taxon>eudicotyledons</taxon>
        <taxon>Gunneridae</taxon>
        <taxon>Pentapetalae</taxon>
        <taxon>asterids</taxon>
        <taxon>lamiids</taxon>
        <taxon>Solanales</taxon>
        <taxon>Solanaceae</taxon>
        <taxon>Nicotianoideae</taxon>
        <taxon>Nicotianeae</taxon>
        <taxon>Nicotiana</taxon>
    </lineage>
</organism>
<evidence type="ECO:0000313" key="1">
    <source>
        <dbReference type="EMBL" id="OIT31654.1"/>
    </source>
</evidence>
<dbReference type="EMBL" id="MJEQ01001224">
    <property type="protein sequence ID" value="OIT31654.1"/>
    <property type="molecule type" value="Genomic_DNA"/>
</dbReference>
<dbReference type="Proteomes" id="UP000187609">
    <property type="component" value="Unassembled WGS sequence"/>
</dbReference>
<gene>
    <name evidence="1" type="ORF">A4A49_60413</name>
</gene>
<evidence type="ECO:0008006" key="3">
    <source>
        <dbReference type="Google" id="ProtNLM"/>
    </source>
</evidence>
<evidence type="ECO:0000313" key="2">
    <source>
        <dbReference type="Proteomes" id="UP000187609"/>
    </source>
</evidence>
<feature type="non-terminal residue" evidence="1">
    <location>
        <position position="1"/>
    </location>
</feature>
<dbReference type="AlphaFoldDB" id="A0A314KSD4"/>
<protein>
    <recommendedName>
        <fullName evidence="3">RNase H type-1 domain-containing protein</fullName>
    </recommendedName>
</protein>
<sequence>YANIIANCRYLLDQLHGVTMAHTYREGNEVTDGLAKVGCNFPSTDKPLIFEEPTDFVNTFLQRDQAGATRTRKTTGLMQHQLEDVDQHIFDTHSIDLRMATSNSPIVMDNYNSIASTSISISRLSNNYNTDAGASSSP</sequence>